<reference evidence="7" key="1">
    <citation type="submission" date="2021-02" db="EMBL/GenBank/DDBJ databases">
        <authorList>
            <person name="Nowell W R."/>
        </authorList>
    </citation>
    <scope>NUCLEOTIDE SEQUENCE</scope>
</reference>
<protein>
    <recommendedName>
        <fullName evidence="6">G-protein coupled receptors family 1 profile domain-containing protein</fullName>
    </recommendedName>
</protein>
<dbReference type="EMBL" id="CAJNOJ010000137">
    <property type="protein sequence ID" value="CAF1181685.1"/>
    <property type="molecule type" value="Genomic_DNA"/>
</dbReference>
<dbReference type="PROSITE" id="PS50262">
    <property type="entry name" value="G_PROTEIN_RECEP_F1_2"/>
    <property type="match status" value="1"/>
</dbReference>
<dbReference type="AlphaFoldDB" id="A0A814V2G5"/>
<evidence type="ECO:0000313" key="8">
    <source>
        <dbReference type="Proteomes" id="UP000663852"/>
    </source>
</evidence>
<feature type="transmembrane region" description="Helical" evidence="5">
    <location>
        <begin position="188"/>
        <end position="211"/>
    </location>
</feature>
<sequence length="341" mass="38848">MNFVSINLSDISSNNSISPALLRAPAQLNIYLGIFIFITGNISTIGNFLVFSSRLFRCRACSNYLIVEPFFTLLYFNFVLVTRVIQKGFLLPIIDRYDAICKIRQFLSEYTHQVAFTLFALATVDRFLSTHHSNSYRMWSNRFSLTYKLIPAVIIFWFLCTFHRLIFYSNSTGSCGPLSAGIYVPFDAYFEVIMSGVVPPVLFITLGCLLLRNVRIVARRRVAVAGVPPTTSTKNSLQIQQIDSQLSVMITLQSFVAVPSFLPFGAQNLYSSITRSWPRSPLYAAWENIIIETIRLFSYLFYSTSFYVCLISSRGFRKQALDSFGIRRYKKTFVAQTNATN</sequence>
<evidence type="ECO:0000256" key="5">
    <source>
        <dbReference type="SAM" id="Phobius"/>
    </source>
</evidence>
<feature type="transmembrane region" description="Helical" evidence="5">
    <location>
        <begin position="63"/>
        <end position="85"/>
    </location>
</feature>
<dbReference type="OrthoDB" id="9995072at2759"/>
<organism evidence="7 8">
    <name type="scientific">Adineta ricciae</name>
    <name type="common">Rotifer</name>
    <dbReference type="NCBI Taxonomy" id="249248"/>
    <lineage>
        <taxon>Eukaryota</taxon>
        <taxon>Metazoa</taxon>
        <taxon>Spiralia</taxon>
        <taxon>Gnathifera</taxon>
        <taxon>Rotifera</taxon>
        <taxon>Eurotatoria</taxon>
        <taxon>Bdelloidea</taxon>
        <taxon>Adinetida</taxon>
        <taxon>Adinetidae</taxon>
        <taxon>Adineta</taxon>
    </lineage>
</organism>
<evidence type="ECO:0000256" key="2">
    <source>
        <dbReference type="ARBA" id="ARBA00022692"/>
    </source>
</evidence>
<name>A0A814V2G5_ADIRI</name>
<evidence type="ECO:0000256" key="1">
    <source>
        <dbReference type="ARBA" id="ARBA00004370"/>
    </source>
</evidence>
<evidence type="ECO:0000256" key="4">
    <source>
        <dbReference type="ARBA" id="ARBA00023136"/>
    </source>
</evidence>
<feature type="transmembrane region" description="Helical" evidence="5">
    <location>
        <begin position="149"/>
        <end position="168"/>
    </location>
</feature>
<keyword evidence="3 5" id="KW-1133">Transmembrane helix</keyword>
<dbReference type="Gene3D" id="1.20.1070.10">
    <property type="entry name" value="Rhodopsin 7-helix transmembrane proteins"/>
    <property type="match status" value="1"/>
</dbReference>
<dbReference type="SUPFAM" id="SSF81321">
    <property type="entry name" value="Family A G protein-coupled receptor-like"/>
    <property type="match status" value="1"/>
</dbReference>
<evidence type="ECO:0000256" key="3">
    <source>
        <dbReference type="ARBA" id="ARBA00022989"/>
    </source>
</evidence>
<feature type="transmembrane region" description="Helical" evidence="5">
    <location>
        <begin position="110"/>
        <end position="128"/>
    </location>
</feature>
<dbReference type="Proteomes" id="UP000663852">
    <property type="component" value="Unassembled WGS sequence"/>
</dbReference>
<comment type="caution">
    <text evidence="7">The sequence shown here is derived from an EMBL/GenBank/DDBJ whole genome shotgun (WGS) entry which is preliminary data.</text>
</comment>
<dbReference type="GO" id="GO:0016020">
    <property type="term" value="C:membrane"/>
    <property type="evidence" value="ECO:0007669"/>
    <property type="project" value="UniProtKB-SubCell"/>
</dbReference>
<comment type="subcellular location">
    <subcellularLocation>
        <location evidence="1">Membrane</location>
    </subcellularLocation>
</comment>
<gene>
    <name evidence="7" type="ORF">EDS130_LOCUS24278</name>
</gene>
<dbReference type="InterPro" id="IPR017452">
    <property type="entry name" value="GPCR_Rhodpsn_7TM"/>
</dbReference>
<keyword evidence="4 5" id="KW-0472">Membrane</keyword>
<evidence type="ECO:0000313" key="7">
    <source>
        <dbReference type="EMBL" id="CAF1181685.1"/>
    </source>
</evidence>
<keyword evidence="2 5" id="KW-0812">Transmembrane</keyword>
<evidence type="ECO:0000259" key="6">
    <source>
        <dbReference type="PROSITE" id="PS50262"/>
    </source>
</evidence>
<proteinExistence type="predicted"/>
<feature type="transmembrane region" description="Helical" evidence="5">
    <location>
        <begin position="30"/>
        <end position="51"/>
    </location>
</feature>
<accession>A0A814V2G5</accession>
<feature type="domain" description="G-protein coupled receptors family 1 profile" evidence="6">
    <location>
        <begin position="40"/>
        <end position="312"/>
    </location>
</feature>